<comment type="function">
    <text evidence="11">Catalyzes the condensation of the acetyl group of acetyl-CoA with 3-methyl-2-oxobutanoate (2-ketoisovalerate) to form 3-carboxy-3-hydroxy-4-methylpentanoate (2-isopropylmalate).</text>
</comment>
<dbReference type="HAMAP" id="MF_01025">
    <property type="entry name" value="LeuA_type1"/>
    <property type="match status" value="1"/>
</dbReference>
<evidence type="ECO:0000256" key="3">
    <source>
        <dbReference type="ARBA" id="ARBA00012973"/>
    </source>
</evidence>
<keyword evidence="5 11" id="KW-0432">Leucine biosynthesis</keyword>
<evidence type="ECO:0000256" key="11">
    <source>
        <dbReference type="HAMAP-Rule" id="MF_01025"/>
    </source>
</evidence>
<comment type="catalytic activity">
    <reaction evidence="11">
        <text>3-methyl-2-oxobutanoate + acetyl-CoA + H2O = (2S)-2-isopropylmalate + CoA + H(+)</text>
        <dbReference type="Rhea" id="RHEA:21524"/>
        <dbReference type="ChEBI" id="CHEBI:1178"/>
        <dbReference type="ChEBI" id="CHEBI:11851"/>
        <dbReference type="ChEBI" id="CHEBI:15377"/>
        <dbReference type="ChEBI" id="CHEBI:15378"/>
        <dbReference type="ChEBI" id="CHEBI:57287"/>
        <dbReference type="ChEBI" id="CHEBI:57288"/>
        <dbReference type="EC" id="2.3.3.13"/>
    </reaction>
</comment>
<dbReference type="InterPro" id="IPR005671">
    <property type="entry name" value="LeuA_bact_synth"/>
</dbReference>
<dbReference type="GO" id="GO:0009098">
    <property type="term" value="P:L-leucine biosynthetic process"/>
    <property type="evidence" value="ECO:0007669"/>
    <property type="project" value="UniProtKB-UniRule"/>
</dbReference>
<dbReference type="PROSITE" id="PS00816">
    <property type="entry name" value="AIPM_HOMOCIT_SYNTH_2"/>
    <property type="match status" value="1"/>
</dbReference>
<dbReference type="Gene3D" id="3.20.20.70">
    <property type="entry name" value="Aldolase class I"/>
    <property type="match status" value="1"/>
</dbReference>
<comment type="pathway">
    <text evidence="1 11">Amino-acid biosynthesis; L-leucine biosynthesis; L-leucine from 3-methyl-2-oxobutanoate: step 1/4.</text>
</comment>
<dbReference type="FunFam" id="3.30.160.270:FF:000003">
    <property type="entry name" value="2-isopropylmalate synthase"/>
    <property type="match status" value="1"/>
</dbReference>
<dbReference type="FunFam" id="1.10.238.260:FF:000001">
    <property type="entry name" value="2-isopropylmalate synthase"/>
    <property type="match status" value="1"/>
</dbReference>
<evidence type="ECO:0000256" key="10">
    <source>
        <dbReference type="ARBA" id="ARBA00023304"/>
    </source>
</evidence>
<evidence type="ECO:0000256" key="2">
    <source>
        <dbReference type="ARBA" id="ARBA00009396"/>
    </source>
</evidence>
<comment type="cofactor">
    <cofactor evidence="11">
        <name>Mn(2+)</name>
        <dbReference type="ChEBI" id="CHEBI:29035"/>
    </cofactor>
</comment>
<evidence type="ECO:0000256" key="6">
    <source>
        <dbReference type="ARBA" id="ARBA00022605"/>
    </source>
</evidence>
<dbReference type="PROSITE" id="PS50991">
    <property type="entry name" value="PYR_CT"/>
    <property type="match status" value="1"/>
</dbReference>
<comment type="subunit">
    <text evidence="11">Homodimer.</text>
</comment>
<dbReference type="Gene3D" id="3.30.160.270">
    <property type="match status" value="1"/>
</dbReference>
<dbReference type="UniPathway" id="UPA00048">
    <property type="reaction ID" value="UER00070"/>
</dbReference>
<accession>A0A8J6NCA6</accession>
<keyword evidence="10 11" id="KW-0100">Branched-chain amino acid biosynthesis</keyword>
<evidence type="ECO:0000256" key="8">
    <source>
        <dbReference type="ARBA" id="ARBA00022723"/>
    </source>
</evidence>
<evidence type="ECO:0000313" key="14">
    <source>
        <dbReference type="Proteomes" id="UP000614424"/>
    </source>
</evidence>
<gene>
    <name evidence="11" type="primary">leuA</name>
    <name evidence="13" type="ORF">H8E41_03965</name>
</gene>
<dbReference type="PANTHER" id="PTHR10277:SF9">
    <property type="entry name" value="2-ISOPROPYLMALATE SYNTHASE 1, CHLOROPLASTIC-RELATED"/>
    <property type="match status" value="1"/>
</dbReference>
<dbReference type="GO" id="GO:0003852">
    <property type="term" value="F:2-isopropylmalate synthase activity"/>
    <property type="evidence" value="ECO:0007669"/>
    <property type="project" value="UniProtKB-UniRule"/>
</dbReference>
<keyword evidence="11" id="KW-0963">Cytoplasm</keyword>
<feature type="region of interest" description="Regulatory domain" evidence="11">
    <location>
        <begin position="395"/>
        <end position="507"/>
    </location>
</feature>
<dbReference type="NCBIfam" id="TIGR00973">
    <property type="entry name" value="leuA_bact"/>
    <property type="match status" value="1"/>
</dbReference>
<feature type="binding site" evidence="11">
    <location>
        <position position="17"/>
    </location>
    <ligand>
        <name>Mn(2+)</name>
        <dbReference type="ChEBI" id="CHEBI:29035"/>
    </ligand>
</feature>
<dbReference type="Pfam" id="PF22617">
    <property type="entry name" value="HCS_D2"/>
    <property type="match status" value="1"/>
</dbReference>
<dbReference type="InterPro" id="IPR050073">
    <property type="entry name" value="2-IPM_HCS-like"/>
</dbReference>
<dbReference type="FunFam" id="3.20.20.70:FF:000010">
    <property type="entry name" value="2-isopropylmalate synthase"/>
    <property type="match status" value="1"/>
</dbReference>
<dbReference type="SUPFAM" id="SSF110921">
    <property type="entry name" value="2-isopropylmalate synthase LeuA, allosteric (dimerisation) domain"/>
    <property type="match status" value="1"/>
</dbReference>
<proteinExistence type="inferred from homology"/>
<keyword evidence="8 11" id="KW-0479">Metal-binding</keyword>
<organism evidence="13 14">
    <name type="scientific">Candidatus Desulfobia pelagia</name>
    <dbReference type="NCBI Taxonomy" id="2841692"/>
    <lineage>
        <taxon>Bacteria</taxon>
        <taxon>Pseudomonadati</taxon>
        <taxon>Thermodesulfobacteriota</taxon>
        <taxon>Desulfobulbia</taxon>
        <taxon>Desulfobulbales</taxon>
        <taxon>Desulfobulbaceae</taxon>
        <taxon>Candidatus Desulfobia</taxon>
    </lineage>
</organism>
<reference evidence="13 14" key="1">
    <citation type="submission" date="2020-08" db="EMBL/GenBank/DDBJ databases">
        <title>Bridging the membrane lipid divide: bacteria of the FCB group superphylum have the potential to synthesize archaeal ether lipids.</title>
        <authorList>
            <person name="Villanueva L."/>
            <person name="Von Meijenfeldt F.A.B."/>
            <person name="Westbye A.B."/>
            <person name="Yadav S."/>
            <person name="Hopmans E.C."/>
            <person name="Dutilh B.E."/>
            <person name="Sinninghe Damste J.S."/>
        </authorList>
    </citation>
    <scope>NUCLEOTIDE SEQUENCE [LARGE SCALE GENOMIC DNA]</scope>
    <source>
        <strain evidence="13">NIOZ-UU47</strain>
    </source>
</reference>
<dbReference type="EMBL" id="JACNJZ010000065">
    <property type="protein sequence ID" value="MBC8317037.1"/>
    <property type="molecule type" value="Genomic_DNA"/>
</dbReference>
<dbReference type="NCBIfam" id="NF002087">
    <property type="entry name" value="PRK00915.1-4"/>
    <property type="match status" value="1"/>
</dbReference>
<feature type="binding site" evidence="11">
    <location>
        <position position="241"/>
    </location>
    <ligand>
        <name>Mn(2+)</name>
        <dbReference type="ChEBI" id="CHEBI:29035"/>
    </ligand>
</feature>
<keyword evidence="7 11" id="KW-0808">Transferase</keyword>
<dbReference type="InterPro" id="IPR036230">
    <property type="entry name" value="LeuA_allosteric_dom_sf"/>
</dbReference>
<dbReference type="InterPro" id="IPR000891">
    <property type="entry name" value="PYR_CT"/>
</dbReference>
<feature type="binding site" evidence="11">
    <location>
        <position position="207"/>
    </location>
    <ligand>
        <name>Mn(2+)</name>
        <dbReference type="ChEBI" id="CHEBI:29035"/>
    </ligand>
</feature>
<dbReference type="CDD" id="cd07940">
    <property type="entry name" value="DRE_TIM_IPMS"/>
    <property type="match status" value="1"/>
</dbReference>
<comment type="caution">
    <text evidence="13">The sequence shown here is derived from an EMBL/GenBank/DDBJ whole genome shotgun (WGS) entry which is preliminary data.</text>
</comment>
<evidence type="ECO:0000256" key="4">
    <source>
        <dbReference type="ARBA" id="ARBA00018198"/>
    </source>
</evidence>
<dbReference type="NCBIfam" id="NF002086">
    <property type="entry name" value="PRK00915.1-3"/>
    <property type="match status" value="1"/>
</dbReference>
<name>A0A8J6NCA6_9BACT</name>
<protein>
    <recommendedName>
        <fullName evidence="4 11">2-isopropylmalate synthase</fullName>
        <ecNumber evidence="3 11">2.3.3.13</ecNumber>
    </recommendedName>
    <alternativeName>
        <fullName evidence="11">Alpha-IPM synthase</fullName>
    </alternativeName>
    <alternativeName>
        <fullName evidence="11">Alpha-isopropylmalate synthase</fullName>
    </alternativeName>
</protein>
<evidence type="ECO:0000256" key="1">
    <source>
        <dbReference type="ARBA" id="ARBA00004689"/>
    </source>
</evidence>
<dbReference type="Gene3D" id="1.10.238.260">
    <property type="match status" value="1"/>
</dbReference>
<keyword evidence="13" id="KW-0012">Acyltransferase</keyword>
<dbReference type="AlphaFoldDB" id="A0A8J6NCA6"/>
<dbReference type="SUPFAM" id="SSF51569">
    <property type="entry name" value="Aldolase"/>
    <property type="match status" value="1"/>
</dbReference>
<evidence type="ECO:0000256" key="9">
    <source>
        <dbReference type="ARBA" id="ARBA00023211"/>
    </source>
</evidence>
<comment type="similarity">
    <text evidence="2 11">Belongs to the alpha-IPM synthase/homocitrate synthase family. LeuA type 1 subfamily.</text>
</comment>
<dbReference type="EC" id="2.3.3.13" evidence="3 11"/>
<evidence type="ECO:0000259" key="12">
    <source>
        <dbReference type="PROSITE" id="PS50991"/>
    </source>
</evidence>
<dbReference type="GO" id="GO:0003985">
    <property type="term" value="F:acetyl-CoA C-acetyltransferase activity"/>
    <property type="evidence" value="ECO:0007669"/>
    <property type="project" value="UniProtKB-UniRule"/>
</dbReference>
<dbReference type="PANTHER" id="PTHR10277">
    <property type="entry name" value="HOMOCITRATE SYNTHASE-RELATED"/>
    <property type="match status" value="1"/>
</dbReference>
<feature type="binding site" evidence="11">
    <location>
        <position position="205"/>
    </location>
    <ligand>
        <name>Mn(2+)</name>
        <dbReference type="ChEBI" id="CHEBI:29035"/>
    </ligand>
</feature>
<dbReference type="Pfam" id="PF08502">
    <property type="entry name" value="LeuA_dimer"/>
    <property type="match status" value="1"/>
</dbReference>
<sequence length="507" mass="54958">MTQEKDKVYIFDTTLRDGEQSPGATMNMQEKFRLAQQLVKLNIDIIEAGFPIASAGDFDSVKNIADNIRGVQVAGLARANQKDIDTAWEALKNGENPRIHTFLATSDIHLKHKLKMTRDQVLELAVSSVKYAVSKTSNVEFSAEDASRSDLDFVCRVFEAVIAAGAKTLNFPDTTGYALPDEFAAQIRYLIENTANIDKAVLSVHCHNDLGVAVANSLAAINAGARQVETTLNGIGERAGNTAMEELVMAVKTRSDLMNVRTDIVTEYIHPSSRMVSSITGMSVQPNKAIVGANAFAHESGIHQDGMLKERTTYEIMNPCDIGLSEGSLVLGKHSGRHALKDRLRVMGYATLSDDELNKVFTRFKELADVKKDLVDEDLEAILLDEVIYIPEVFQLVSLGAMSGNKTMPTSAVKLMVNGVEKIGASIGVGPIDSAFRAIAELTGTQSKLLYFAVSSITGGTDAQGEVMVRVENDGKIVIGQGADPDIITAAAKAYLKALNRLEYLKK</sequence>
<dbReference type="GO" id="GO:0030145">
    <property type="term" value="F:manganese ion binding"/>
    <property type="evidence" value="ECO:0007669"/>
    <property type="project" value="UniProtKB-UniRule"/>
</dbReference>
<dbReference type="GO" id="GO:0005737">
    <property type="term" value="C:cytoplasm"/>
    <property type="evidence" value="ECO:0007669"/>
    <property type="project" value="UniProtKB-UniRule"/>
</dbReference>
<dbReference type="InterPro" id="IPR054691">
    <property type="entry name" value="LeuA/HCS_post-cat"/>
</dbReference>
<dbReference type="InterPro" id="IPR002034">
    <property type="entry name" value="AIPM/Hcit_synth_CS"/>
</dbReference>
<dbReference type="Pfam" id="PF00682">
    <property type="entry name" value="HMGL-like"/>
    <property type="match status" value="1"/>
</dbReference>
<evidence type="ECO:0000313" key="13">
    <source>
        <dbReference type="EMBL" id="MBC8317037.1"/>
    </source>
</evidence>
<keyword evidence="9 11" id="KW-0464">Manganese</keyword>
<feature type="domain" description="Pyruvate carboxyltransferase" evidence="12">
    <location>
        <begin position="8"/>
        <end position="270"/>
    </location>
</feature>
<evidence type="ECO:0000256" key="7">
    <source>
        <dbReference type="ARBA" id="ARBA00022679"/>
    </source>
</evidence>
<keyword evidence="6 11" id="KW-0028">Amino-acid biosynthesis</keyword>
<dbReference type="SMART" id="SM00917">
    <property type="entry name" value="LeuA_dimer"/>
    <property type="match status" value="1"/>
</dbReference>
<dbReference type="Proteomes" id="UP000614424">
    <property type="component" value="Unassembled WGS sequence"/>
</dbReference>
<dbReference type="InterPro" id="IPR013709">
    <property type="entry name" value="2-isopropylmalate_synth_dimer"/>
</dbReference>
<evidence type="ECO:0000256" key="5">
    <source>
        <dbReference type="ARBA" id="ARBA00022430"/>
    </source>
</evidence>
<dbReference type="InterPro" id="IPR013785">
    <property type="entry name" value="Aldolase_TIM"/>
</dbReference>
<dbReference type="PROSITE" id="PS00815">
    <property type="entry name" value="AIPM_HOMOCIT_SYNTH_1"/>
    <property type="match status" value="1"/>
</dbReference>